<evidence type="ECO:0000313" key="2">
    <source>
        <dbReference type="EMBL" id="KAL3764161.1"/>
    </source>
</evidence>
<protein>
    <submittedName>
        <fullName evidence="2">Uncharacterized protein</fullName>
    </submittedName>
</protein>
<sequence length="113" mass="11946">MDLSATAAALANKAPATHGTTTTATTEGSNSKPASAIMPTKTTHTQSTNFAPFFGSEYITTTDSNLATLKFHPYLQTRTDNNTAEAAIPSATIHWISQTDSNTVGTTDHHDSF</sequence>
<name>A0ABD3MJA6_9STRA</name>
<proteinExistence type="predicted"/>
<organism evidence="2 4">
    <name type="scientific">Discostella pseudostelligera</name>
    <dbReference type="NCBI Taxonomy" id="259834"/>
    <lineage>
        <taxon>Eukaryota</taxon>
        <taxon>Sar</taxon>
        <taxon>Stramenopiles</taxon>
        <taxon>Ochrophyta</taxon>
        <taxon>Bacillariophyta</taxon>
        <taxon>Coscinodiscophyceae</taxon>
        <taxon>Thalassiosirophycidae</taxon>
        <taxon>Stephanodiscales</taxon>
        <taxon>Stephanodiscaceae</taxon>
        <taxon>Discostella</taxon>
    </lineage>
</organism>
<gene>
    <name evidence="2" type="ORF">ACHAWU_003973</name>
    <name evidence="3" type="ORF">ACHAWU_004561</name>
</gene>
<feature type="compositionally biased region" description="Low complexity" evidence="1">
    <location>
        <begin position="1"/>
        <end position="26"/>
    </location>
</feature>
<comment type="caution">
    <text evidence="2">The sequence shown here is derived from an EMBL/GenBank/DDBJ whole genome shotgun (WGS) entry which is preliminary data.</text>
</comment>
<accession>A0ABD3MJA6</accession>
<dbReference type="EMBL" id="JALLBG020000108">
    <property type="protein sequence ID" value="KAL3764161.1"/>
    <property type="molecule type" value="Genomic_DNA"/>
</dbReference>
<dbReference type="AlphaFoldDB" id="A0ABD3MJA6"/>
<keyword evidence="4" id="KW-1185">Reference proteome</keyword>
<feature type="region of interest" description="Disordered" evidence="1">
    <location>
        <begin position="1"/>
        <end position="43"/>
    </location>
</feature>
<evidence type="ECO:0000313" key="3">
    <source>
        <dbReference type="EMBL" id="KAL3767063.1"/>
    </source>
</evidence>
<dbReference type="EMBL" id="JALLBG020000078">
    <property type="protein sequence ID" value="KAL3767063.1"/>
    <property type="molecule type" value="Genomic_DNA"/>
</dbReference>
<evidence type="ECO:0000313" key="4">
    <source>
        <dbReference type="Proteomes" id="UP001530293"/>
    </source>
</evidence>
<reference evidence="2 4" key="1">
    <citation type="submission" date="2024-10" db="EMBL/GenBank/DDBJ databases">
        <title>Updated reference genomes for cyclostephanoid diatoms.</title>
        <authorList>
            <person name="Roberts W.R."/>
            <person name="Alverson A.J."/>
        </authorList>
    </citation>
    <scope>NUCLEOTIDE SEQUENCE [LARGE SCALE GENOMIC DNA]</scope>
    <source>
        <strain evidence="2 4">AJA232-27</strain>
    </source>
</reference>
<dbReference type="Proteomes" id="UP001530293">
    <property type="component" value="Unassembled WGS sequence"/>
</dbReference>
<evidence type="ECO:0000256" key="1">
    <source>
        <dbReference type="SAM" id="MobiDB-lite"/>
    </source>
</evidence>